<dbReference type="Proteomes" id="UP000029015">
    <property type="component" value="Unassembled WGS sequence"/>
</dbReference>
<sequence length="89" mass="10167">MGLRLYLHDLFGHALDANTGIQKKRNSGKHQVKRTNCNSSLYMRFIIFEQNPRVNKANRLMVYAYLVSAAPLIVSKQRSFPVISESVLT</sequence>
<dbReference type="AlphaFoldDB" id="A0A086Z1L8"/>
<keyword evidence="2" id="KW-1185">Reference proteome</keyword>
<proteinExistence type="predicted"/>
<accession>A0A086Z1L8</accession>
<gene>
    <name evidence="1" type="ORF">BACT_1122</name>
</gene>
<evidence type="ECO:0000313" key="1">
    <source>
        <dbReference type="EMBL" id="KFI40418.1"/>
    </source>
</evidence>
<comment type="caution">
    <text evidence="1">The sequence shown here is derived from an EMBL/GenBank/DDBJ whole genome shotgun (WGS) entry which is preliminary data.</text>
</comment>
<reference evidence="1 2" key="1">
    <citation type="submission" date="2014-03" db="EMBL/GenBank/DDBJ databases">
        <title>Genomics of Bifidobacteria.</title>
        <authorList>
            <person name="Ventura M."/>
            <person name="Milani C."/>
            <person name="Lugli G.A."/>
        </authorList>
    </citation>
    <scope>NUCLEOTIDE SEQUENCE [LARGE SCALE GENOMIC DNA]</scope>
    <source>
        <strain evidence="1 2">DSM 22766</strain>
    </source>
</reference>
<dbReference type="EMBL" id="JGYK01000001">
    <property type="protein sequence ID" value="KFI40418.1"/>
    <property type="molecule type" value="Genomic_DNA"/>
</dbReference>
<name>A0A086Z1L8_9BIFI</name>
<protein>
    <submittedName>
        <fullName evidence="1">Uncharacterized protein</fullName>
    </submittedName>
</protein>
<organism evidence="1 2">
    <name type="scientific">Bifidobacterium actinocoloniiforme DSM 22766</name>
    <dbReference type="NCBI Taxonomy" id="1437605"/>
    <lineage>
        <taxon>Bacteria</taxon>
        <taxon>Bacillati</taxon>
        <taxon>Actinomycetota</taxon>
        <taxon>Actinomycetes</taxon>
        <taxon>Bifidobacteriales</taxon>
        <taxon>Bifidobacteriaceae</taxon>
        <taxon>Bifidobacterium</taxon>
    </lineage>
</organism>
<evidence type="ECO:0000313" key="2">
    <source>
        <dbReference type="Proteomes" id="UP000029015"/>
    </source>
</evidence>